<reference evidence="3 4" key="1">
    <citation type="submission" date="2019-02" db="EMBL/GenBank/DDBJ databases">
        <title>Deep-cultivation of Planctomycetes and their phenomic and genomic characterization uncovers novel biology.</title>
        <authorList>
            <person name="Wiegand S."/>
            <person name="Jogler M."/>
            <person name="Boedeker C."/>
            <person name="Pinto D."/>
            <person name="Vollmers J."/>
            <person name="Rivas-Marin E."/>
            <person name="Kohn T."/>
            <person name="Peeters S.H."/>
            <person name="Heuer A."/>
            <person name="Rast P."/>
            <person name="Oberbeckmann S."/>
            <person name="Bunk B."/>
            <person name="Jeske O."/>
            <person name="Meyerdierks A."/>
            <person name="Storesund J.E."/>
            <person name="Kallscheuer N."/>
            <person name="Luecker S."/>
            <person name="Lage O.M."/>
            <person name="Pohl T."/>
            <person name="Merkel B.J."/>
            <person name="Hornburger P."/>
            <person name="Mueller R.-W."/>
            <person name="Bruemmer F."/>
            <person name="Labrenz M."/>
            <person name="Spormann A.M."/>
            <person name="Op den Camp H."/>
            <person name="Overmann J."/>
            <person name="Amann R."/>
            <person name="Jetten M.S.M."/>
            <person name="Mascher T."/>
            <person name="Medema M.H."/>
            <person name="Devos D.P."/>
            <person name="Kaster A.-K."/>
            <person name="Ovreas L."/>
            <person name="Rohde M."/>
            <person name="Galperin M.Y."/>
            <person name="Jogler C."/>
        </authorList>
    </citation>
    <scope>NUCLEOTIDE SEQUENCE [LARGE SCALE GENOMIC DNA]</scope>
    <source>
        <strain evidence="3 4">Poly30</strain>
    </source>
</reference>
<dbReference type="GO" id="GO:0016758">
    <property type="term" value="F:hexosyltransferase activity"/>
    <property type="evidence" value="ECO:0007669"/>
    <property type="project" value="UniProtKB-ARBA"/>
</dbReference>
<evidence type="ECO:0000256" key="1">
    <source>
        <dbReference type="SAM" id="MobiDB-lite"/>
    </source>
</evidence>
<evidence type="ECO:0000313" key="4">
    <source>
        <dbReference type="Proteomes" id="UP000320390"/>
    </source>
</evidence>
<dbReference type="InterPro" id="IPR001173">
    <property type="entry name" value="Glyco_trans_2-like"/>
</dbReference>
<dbReference type="Gene3D" id="3.90.550.10">
    <property type="entry name" value="Spore Coat Polysaccharide Biosynthesis Protein SpsA, Chain A"/>
    <property type="match status" value="1"/>
</dbReference>
<name>A0A518EY43_9BACT</name>
<protein>
    <submittedName>
        <fullName evidence="3">Chondroitin synthase</fullName>
    </submittedName>
</protein>
<dbReference type="RefSeq" id="WP_419190509.1">
    <property type="nucleotide sequence ID" value="NZ_CP036434.1"/>
</dbReference>
<dbReference type="AlphaFoldDB" id="A0A518EY43"/>
<gene>
    <name evidence="3" type="primary">kfoC_3</name>
    <name evidence="3" type="ORF">Poly30_45580</name>
</gene>
<sequence>MHSTSKPIPPVSIGLPVYNGEAFLEEAIRSAMDQTFGDFELILCDNASTDGTREICAEWAARDQRVRWARSEVHTGAAGNFNRAFGLARGQYFRWAAHDDLTEPTYLERCVERLRGDHEIVLAHSEMVEIDEQGRVTRELGWPIQNANCPNLVERFAGAIHLDHGCFDVFGLIRRSALAKTHLIAPYLGSDRVLLAELALQGRLVRVDEVLFQSREHPQRSIRMRSDAARDQWFASGRPAAKFRPAWRRLGAIRDAVKRADLTMVERLQCQAAITKWALRQRGSLYRELVGQGRPGDVDEKIPPEPMGETATPGPELS</sequence>
<dbReference type="SUPFAM" id="SSF53448">
    <property type="entry name" value="Nucleotide-diphospho-sugar transferases"/>
    <property type="match status" value="1"/>
</dbReference>
<proteinExistence type="predicted"/>
<dbReference type="PANTHER" id="PTHR22916:SF56">
    <property type="entry name" value="GLYCOSYL TRANSFERASE"/>
    <property type="match status" value="1"/>
</dbReference>
<organism evidence="3 4">
    <name type="scientific">Saltatorellus ferox</name>
    <dbReference type="NCBI Taxonomy" id="2528018"/>
    <lineage>
        <taxon>Bacteria</taxon>
        <taxon>Pseudomonadati</taxon>
        <taxon>Planctomycetota</taxon>
        <taxon>Planctomycetia</taxon>
        <taxon>Planctomycetia incertae sedis</taxon>
        <taxon>Saltatorellus</taxon>
    </lineage>
</organism>
<evidence type="ECO:0000259" key="2">
    <source>
        <dbReference type="Pfam" id="PF00535"/>
    </source>
</evidence>
<keyword evidence="4" id="KW-1185">Reference proteome</keyword>
<dbReference type="Proteomes" id="UP000320390">
    <property type="component" value="Chromosome"/>
</dbReference>
<feature type="domain" description="Glycosyltransferase 2-like" evidence="2">
    <location>
        <begin position="12"/>
        <end position="178"/>
    </location>
</feature>
<dbReference type="PANTHER" id="PTHR22916">
    <property type="entry name" value="GLYCOSYLTRANSFERASE"/>
    <property type="match status" value="1"/>
</dbReference>
<accession>A0A518EY43</accession>
<dbReference type="InterPro" id="IPR029044">
    <property type="entry name" value="Nucleotide-diphossugar_trans"/>
</dbReference>
<dbReference type="Pfam" id="PF00535">
    <property type="entry name" value="Glycos_transf_2"/>
    <property type="match status" value="1"/>
</dbReference>
<feature type="region of interest" description="Disordered" evidence="1">
    <location>
        <begin position="290"/>
        <end position="318"/>
    </location>
</feature>
<dbReference type="EMBL" id="CP036434">
    <property type="protein sequence ID" value="QDV09002.1"/>
    <property type="molecule type" value="Genomic_DNA"/>
</dbReference>
<evidence type="ECO:0000313" key="3">
    <source>
        <dbReference type="EMBL" id="QDV09002.1"/>
    </source>
</evidence>